<organism evidence="2 3">
    <name type="scientific">Rugosibacter aromaticivorans</name>
    <dbReference type="NCBI Taxonomy" id="1565605"/>
    <lineage>
        <taxon>Bacteria</taxon>
        <taxon>Pseudomonadati</taxon>
        <taxon>Pseudomonadota</taxon>
        <taxon>Betaproteobacteria</taxon>
        <taxon>Nitrosomonadales</taxon>
        <taxon>Sterolibacteriaceae</taxon>
        <taxon>Rugosibacter</taxon>
    </lineage>
</organism>
<dbReference type="Proteomes" id="UP000061603">
    <property type="component" value="Chromosome"/>
</dbReference>
<accession>A0A0C5JBX4</accession>
<protein>
    <submittedName>
        <fullName evidence="2">Uncharacterized protein</fullName>
    </submittedName>
</protein>
<reference evidence="2 3" key="1">
    <citation type="journal article" date="2015" name="Genome Announc.">
        <title>Complete Genome Sequence of a Novel Bacterium within the Family Rhodocyclaceae That Degrades Polycyclic Aromatic Hydrocarbons.</title>
        <authorList>
            <person name="Singleton D.R."/>
            <person name="Dickey A.N."/>
            <person name="Scholl E.H."/>
            <person name="Wright F.A."/>
            <person name="Aitken M.D."/>
        </authorList>
    </citation>
    <scope>NUCLEOTIDE SEQUENCE [LARGE SCALE GENOMIC DNA]</scope>
    <source>
        <strain evidence="3">PG1-Ca6</strain>
    </source>
</reference>
<proteinExistence type="predicted"/>
<dbReference type="KEGG" id="rbu:PG1C_01840"/>
<dbReference type="HOGENOM" id="CLU_141680_0_0_4"/>
<sequence>MRDAGGQWPRPGTFVPQPGTRKHRVLRFDAQHPGDAVAAQALLAGLPEMVVEAGQPAGNLANTLSLWYELSEYTLDGIASALVKQGFHLDNGWYARFMRAVIASAEETQLRNMYGPQRLIKKSQDIYSKAWDHHLHGDHDDTPPDLRQDK</sequence>
<evidence type="ECO:0000313" key="2">
    <source>
        <dbReference type="EMBL" id="AJP49340.1"/>
    </source>
</evidence>
<keyword evidence="3" id="KW-1185">Reference proteome</keyword>
<gene>
    <name evidence="2" type="ORF">PG1C_01840</name>
</gene>
<dbReference type="STRING" id="1565605.PG1C_01840"/>
<feature type="region of interest" description="Disordered" evidence="1">
    <location>
        <begin position="1"/>
        <end position="20"/>
    </location>
</feature>
<dbReference type="EMBL" id="CP010554">
    <property type="protein sequence ID" value="AJP49340.1"/>
    <property type="molecule type" value="Genomic_DNA"/>
</dbReference>
<evidence type="ECO:0000313" key="3">
    <source>
        <dbReference type="Proteomes" id="UP000061603"/>
    </source>
</evidence>
<dbReference type="AlphaFoldDB" id="A0A0C5JBX4"/>
<evidence type="ECO:0000256" key="1">
    <source>
        <dbReference type="SAM" id="MobiDB-lite"/>
    </source>
</evidence>
<name>A0A0C5JBX4_9PROT</name>